<evidence type="ECO:0000256" key="1">
    <source>
        <dbReference type="SAM" id="MobiDB-lite"/>
    </source>
</evidence>
<proteinExistence type="predicted"/>
<evidence type="ECO:0000313" key="3">
    <source>
        <dbReference type="Proteomes" id="UP000054196"/>
    </source>
</evidence>
<dbReference type="RefSeq" id="XP_007389182.1">
    <property type="nucleotide sequence ID" value="XM_007389120.1"/>
</dbReference>
<feature type="compositionally biased region" description="Basic and acidic residues" evidence="1">
    <location>
        <begin position="1"/>
        <end position="15"/>
    </location>
</feature>
<evidence type="ECO:0000313" key="2">
    <source>
        <dbReference type="EMBL" id="EIN03525.1"/>
    </source>
</evidence>
<name>R7RZI1_PUNST</name>
<organism evidence="2 3">
    <name type="scientific">Punctularia strigosozonata (strain HHB-11173)</name>
    <name type="common">White-rot fungus</name>
    <dbReference type="NCBI Taxonomy" id="741275"/>
    <lineage>
        <taxon>Eukaryota</taxon>
        <taxon>Fungi</taxon>
        <taxon>Dikarya</taxon>
        <taxon>Basidiomycota</taxon>
        <taxon>Agaricomycotina</taxon>
        <taxon>Agaricomycetes</taxon>
        <taxon>Corticiales</taxon>
        <taxon>Punctulariaceae</taxon>
        <taxon>Punctularia</taxon>
    </lineage>
</organism>
<dbReference type="HOGENOM" id="CLU_1687579_0_0_1"/>
<protein>
    <submittedName>
        <fullName evidence="2">Uncharacterized protein</fullName>
    </submittedName>
</protein>
<sequence length="156" mass="17064">MRHVLDTLEARRQQEQARQAEPTRVDNDEAATASPAHGRGQRQPEQGVNNRARATVGPGEHNVRGSYGNAEGLDDEGPSTSSNPYAESVACLMRTEDALNRSYVETTNRACQSAELAGAMVGALLQHRRIRMSLKVQAGARKFHDGMKRALELPDD</sequence>
<dbReference type="Proteomes" id="UP000054196">
    <property type="component" value="Unassembled WGS sequence"/>
</dbReference>
<dbReference type="AlphaFoldDB" id="R7RZI1"/>
<dbReference type="GeneID" id="18880312"/>
<keyword evidence="3" id="KW-1185">Reference proteome</keyword>
<dbReference type="EMBL" id="JH687561">
    <property type="protein sequence ID" value="EIN03525.1"/>
    <property type="molecule type" value="Genomic_DNA"/>
</dbReference>
<accession>R7RZI1</accession>
<feature type="region of interest" description="Disordered" evidence="1">
    <location>
        <begin position="1"/>
        <end position="84"/>
    </location>
</feature>
<gene>
    <name evidence="2" type="ORF">PUNSTDRAFT_139408</name>
</gene>
<reference evidence="3" key="1">
    <citation type="journal article" date="2012" name="Science">
        <title>The Paleozoic origin of enzymatic lignin decomposition reconstructed from 31 fungal genomes.</title>
        <authorList>
            <person name="Floudas D."/>
            <person name="Binder M."/>
            <person name="Riley R."/>
            <person name="Barry K."/>
            <person name="Blanchette R.A."/>
            <person name="Henrissat B."/>
            <person name="Martinez A.T."/>
            <person name="Otillar R."/>
            <person name="Spatafora J.W."/>
            <person name="Yadav J.S."/>
            <person name="Aerts A."/>
            <person name="Benoit I."/>
            <person name="Boyd A."/>
            <person name="Carlson A."/>
            <person name="Copeland A."/>
            <person name="Coutinho P.M."/>
            <person name="de Vries R.P."/>
            <person name="Ferreira P."/>
            <person name="Findley K."/>
            <person name="Foster B."/>
            <person name="Gaskell J."/>
            <person name="Glotzer D."/>
            <person name="Gorecki P."/>
            <person name="Heitman J."/>
            <person name="Hesse C."/>
            <person name="Hori C."/>
            <person name="Igarashi K."/>
            <person name="Jurgens J.A."/>
            <person name="Kallen N."/>
            <person name="Kersten P."/>
            <person name="Kohler A."/>
            <person name="Kuees U."/>
            <person name="Kumar T.K.A."/>
            <person name="Kuo A."/>
            <person name="LaButti K."/>
            <person name="Larrondo L.F."/>
            <person name="Lindquist E."/>
            <person name="Ling A."/>
            <person name="Lombard V."/>
            <person name="Lucas S."/>
            <person name="Lundell T."/>
            <person name="Martin R."/>
            <person name="McLaughlin D.J."/>
            <person name="Morgenstern I."/>
            <person name="Morin E."/>
            <person name="Murat C."/>
            <person name="Nagy L.G."/>
            <person name="Nolan M."/>
            <person name="Ohm R.A."/>
            <person name="Patyshakuliyeva A."/>
            <person name="Rokas A."/>
            <person name="Ruiz-Duenas F.J."/>
            <person name="Sabat G."/>
            <person name="Salamov A."/>
            <person name="Samejima M."/>
            <person name="Schmutz J."/>
            <person name="Slot J.C."/>
            <person name="St John F."/>
            <person name="Stenlid J."/>
            <person name="Sun H."/>
            <person name="Sun S."/>
            <person name="Syed K."/>
            <person name="Tsang A."/>
            <person name="Wiebenga A."/>
            <person name="Young D."/>
            <person name="Pisabarro A."/>
            <person name="Eastwood D.C."/>
            <person name="Martin F."/>
            <person name="Cullen D."/>
            <person name="Grigoriev I.V."/>
            <person name="Hibbett D.S."/>
        </authorList>
    </citation>
    <scope>NUCLEOTIDE SEQUENCE [LARGE SCALE GENOMIC DNA]</scope>
    <source>
        <strain evidence="3">HHB-11173 SS5</strain>
    </source>
</reference>
<dbReference type="KEGG" id="psq:PUNSTDRAFT_139408"/>